<gene>
    <name evidence="1" type="ORF">MKW98_020019</name>
</gene>
<accession>A0AAD4S1E2</accession>
<protein>
    <recommendedName>
        <fullName evidence="3">GH18 domain-containing protein</fullName>
    </recommendedName>
</protein>
<name>A0AAD4S1E2_9MAGN</name>
<reference evidence="1" key="1">
    <citation type="submission" date="2022-04" db="EMBL/GenBank/DDBJ databases">
        <title>A functionally conserved STORR gene fusion in Papaver species that diverged 16.8 million years ago.</title>
        <authorList>
            <person name="Catania T."/>
        </authorList>
    </citation>
    <scope>NUCLEOTIDE SEQUENCE</scope>
    <source>
        <strain evidence="1">S-188037</strain>
    </source>
</reference>
<organism evidence="1 2">
    <name type="scientific">Papaver atlanticum</name>
    <dbReference type="NCBI Taxonomy" id="357466"/>
    <lineage>
        <taxon>Eukaryota</taxon>
        <taxon>Viridiplantae</taxon>
        <taxon>Streptophyta</taxon>
        <taxon>Embryophyta</taxon>
        <taxon>Tracheophyta</taxon>
        <taxon>Spermatophyta</taxon>
        <taxon>Magnoliopsida</taxon>
        <taxon>Ranunculales</taxon>
        <taxon>Papaveraceae</taxon>
        <taxon>Papaveroideae</taxon>
        <taxon>Papaver</taxon>
    </lineage>
</organism>
<proteinExistence type="predicted"/>
<dbReference type="EMBL" id="JAJJMB010015809">
    <property type="protein sequence ID" value="KAI3852020.1"/>
    <property type="molecule type" value="Genomic_DNA"/>
</dbReference>
<dbReference type="PANTHER" id="PTHR46476:SF8">
    <property type="entry name" value="CHITINASE 2-LIKE"/>
    <property type="match status" value="1"/>
</dbReference>
<keyword evidence="2" id="KW-1185">Reference proteome</keyword>
<dbReference type="SUPFAM" id="SSF51445">
    <property type="entry name" value="(Trans)glycosidases"/>
    <property type="match status" value="1"/>
</dbReference>
<dbReference type="Proteomes" id="UP001202328">
    <property type="component" value="Unassembled WGS sequence"/>
</dbReference>
<sequence length="206" mass="24065">MTLHLLLKRYLINFGRAIILNHREIRLVKHIHRNVKIGLSLGGDTVKDKVDMYFAPKSKYSWVNSVVQSLTKLITKYHTYDICRKHWTIITLKKNKIILFASIATYEGVQGHYLALWKKYGHTIDYVDFQFYAYEKWISVSQIFKFFDEQASNYAGGYILASFDTAGDRGLQTIDGLFKVCSEIKRKQKLGGIFVWCADKSQKFRF</sequence>
<dbReference type="PANTHER" id="PTHR46476">
    <property type="entry name" value="CHITINASE 2-LIKE"/>
    <property type="match status" value="1"/>
</dbReference>
<comment type="caution">
    <text evidence="1">The sequence shown here is derived from an EMBL/GenBank/DDBJ whole genome shotgun (WGS) entry which is preliminary data.</text>
</comment>
<dbReference type="Gene3D" id="3.20.20.80">
    <property type="entry name" value="Glycosidases"/>
    <property type="match status" value="2"/>
</dbReference>
<evidence type="ECO:0000313" key="2">
    <source>
        <dbReference type="Proteomes" id="UP001202328"/>
    </source>
</evidence>
<evidence type="ECO:0008006" key="3">
    <source>
        <dbReference type="Google" id="ProtNLM"/>
    </source>
</evidence>
<evidence type="ECO:0000313" key="1">
    <source>
        <dbReference type="EMBL" id="KAI3852020.1"/>
    </source>
</evidence>
<dbReference type="InterPro" id="IPR017853">
    <property type="entry name" value="GH"/>
</dbReference>
<dbReference type="AlphaFoldDB" id="A0AAD4S1E2"/>